<organism evidence="2 3">
    <name type="scientific">Pyrus ussuriensis x Pyrus communis</name>
    <dbReference type="NCBI Taxonomy" id="2448454"/>
    <lineage>
        <taxon>Eukaryota</taxon>
        <taxon>Viridiplantae</taxon>
        <taxon>Streptophyta</taxon>
        <taxon>Embryophyta</taxon>
        <taxon>Tracheophyta</taxon>
        <taxon>Spermatophyta</taxon>
        <taxon>Magnoliopsida</taxon>
        <taxon>eudicotyledons</taxon>
        <taxon>Gunneridae</taxon>
        <taxon>Pentapetalae</taxon>
        <taxon>rosids</taxon>
        <taxon>fabids</taxon>
        <taxon>Rosales</taxon>
        <taxon>Rosaceae</taxon>
        <taxon>Amygdaloideae</taxon>
        <taxon>Maleae</taxon>
        <taxon>Pyrus</taxon>
    </lineage>
</organism>
<protein>
    <submittedName>
        <fullName evidence="2">Brain acid soluble protein 1-like protein</fullName>
    </submittedName>
</protein>
<feature type="region of interest" description="Disordered" evidence="1">
    <location>
        <begin position="264"/>
        <end position="315"/>
    </location>
</feature>
<dbReference type="AlphaFoldDB" id="A0A5N5F7E0"/>
<dbReference type="EMBL" id="SMOL01000768">
    <property type="protein sequence ID" value="KAB2598857.1"/>
    <property type="molecule type" value="Genomic_DNA"/>
</dbReference>
<keyword evidence="3" id="KW-1185">Reference proteome</keyword>
<evidence type="ECO:0000256" key="1">
    <source>
        <dbReference type="SAM" id="MobiDB-lite"/>
    </source>
</evidence>
<sequence length="315" mass="34592">MGRDKGDSSSALHRSADVASEGNRRLMIEQKTKIGKRLRRMRGTGVVDLKCWNKGHLVKGAAAQNWKTTNGINELEDHHPLISQQENRRRQRNRVVGFEKVMEYLYRRECWYQIAASNTLLSFDKYLIQDPGVQLQRLAHSSHRPNQIMGGCASKPKEFDTPRPEALPSETTSPKKANGPQEGEATTTSTTATTTEAAKQEETTNEAPLIDLSKPKEEEAEAAAAPAVAAEAEVVATKKPKEEAEVAVKQLAEINLVEAVKETKEKELVEEPAPKAKEEKPAADIKPKATEEDVAKAATPVASEDKAKDAPLVTV</sequence>
<feature type="compositionally biased region" description="Low complexity" evidence="1">
    <location>
        <begin position="184"/>
        <end position="197"/>
    </location>
</feature>
<evidence type="ECO:0000313" key="3">
    <source>
        <dbReference type="Proteomes" id="UP000327157"/>
    </source>
</evidence>
<comment type="caution">
    <text evidence="2">The sequence shown here is derived from an EMBL/GenBank/DDBJ whole genome shotgun (WGS) entry which is preliminary data.</text>
</comment>
<gene>
    <name evidence="2" type="ORF">D8674_001777</name>
</gene>
<feature type="region of interest" description="Disordered" evidence="1">
    <location>
        <begin position="1"/>
        <end position="23"/>
    </location>
</feature>
<reference evidence="2 3" key="3">
    <citation type="submission" date="2019-11" db="EMBL/GenBank/DDBJ databases">
        <title>A de novo genome assembly of a pear dwarfing rootstock.</title>
        <authorList>
            <person name="Wang F."/>
            <person name="Wang J."/>
            <person name="Li S."/>
            <person name="Zhang Y."/>
            <person name="Fang M."/>
            <person name="Ma L."/>
            <person name="Zhao Y."/>
            <person name="Jiang S."/>
        </authorList>
    </citation>
    <scope>NUCLEOTIDE SEQUENCE [LARGE SCALE GENOMIC DNA]</scope>
    <source>
        <strain evidence="2">S2</strain>
        <tissue evidence="2">Leaf</tissue>
    </source>
</reference>
<feature type="compositionally biased region" description="Basic and acidic residues" evidence="1">
    <location>
        <begin position="264"/>
        <end position="295"/>
    </location>
</feature>
<reference evidence="2 3" key="1">
    <citation type="submission" date="2019-09" db="EMBL/GenBank/DDBJ databases">
        <authorList>
            <person name="Ou C."/>
        </authorList>
    </citation>
    <scope>NUCLEOTIDE SEQUENCE [LARGE SCALE GENOMIC DNA]</scope>
    <source>
        <strain evidence="2">S2</strain>
        <tissue evidence="2">Leaf</tissue>
    </source>
</reference>
<proteinExistence type="predicted"/>
<feature type="region of interest" description="Disordered" evidence="1">
    <location>
        <begin position="142"/>
        <end position="209"/>
    </location>
</feature>
<dbReference type="OrthoDB" id="1166561at2759"/>
<name>A0A5N5F7E0_9ROSA</name>
<dbReference type="Proteomes" id="UP000327157">
    <property type="component" value="Chromosome 1"/>
</dbReference>
<accession>A0A5N5F7E0</accession>
<reference evidence="3" key="2">
    <citation type="submission" date="2019-10" db="EMBL/GenBank/DDBJ databases">
        <title>A de novo genome assembly of a pear dwarfing rootstock.</title>
        <authorList>
            <person name="Wang F."/>
            <person name="Wang J."/>
            <person name="Li S."/>
            <person name="Zhang Y."/>
            <person name="Fang M."/>
            <person name="Ma L."/>
            <person name="Zhao Y."/>
            <person name="Jiang S."/>
        </authorList>
    </citation>
    <scope>NUCLEOTIDE SEQUENCE [LARGE SCALE GENOMIC DNA]</scope>
</reference>
<evidence type="ECO:0000313" key="2">
    <source>
        <dbReference type="EMBL" id="KAB2598857.1"/>
    </source>
</evidence>